<feature type="coiled-coil region" evidence="5">
    <location>
        <begin position="133"/>
        <end position="160"/>
    </location>
</feature>
<keyword evidence="4" id="KW-0496">Mitochondrion</keyword>
<protein>
    <submittedName>
        <fullName evidence="7">DNA polymerase gamma 2, accessory subunit</fullName>
    </submittedName>
</protein>
<evidence type="ECO:0000256" key="2">
    <source>
        <dbReference type="ARBA" id="ARBA00022705"/>
    </source>
</evidence>
<dbReference type="Pfam" id="PF03129">
    <property type="entry name" value="HGTP_anticodon"/>
    <property type="match status" value="1"/>
</dbReference>
<reference evidence="7" key="1">
    <citation type="submission" date="2019-06" db="EMBL/GenBank/DDBJ databases">
        <authorList>
            <consortium name="Wellcome Sanger Institute Data Sharing"/>
        </authorList>
    </citation>
    <scope>NUCLEOTIDE SEQUENCE [LARGE SCALE GENOMIC DNA]</scope>
</reference>
<evidence type="ECO:0000256" key="5">
    <source>
        <dbReference type="SAM" id="Coils"/>
    </source>
</evidence>
<evidence type="ECO:0000256" key="4">
    <source>
        <dbReference type="ARBA" id="ARBA00023128"/>
    </source>
</evidence>
<dbReference type="SUPFAM" id="SSF52954">
    <property type="entry name" value="Class II aaRS ABD-related"/>
    <property type="match status" value="1"/>
</dbReference>
<evidence type="ECO:0000256" key="3">
    <source>
        <dbReference type="ARBA" id="ARBA00022946"/>
    </source>
</evidence>
<organism evidence="7 8">
    <name type="scientific">Myripristis murdjan</name>
    <name type="common">pinecone soldierfish</name>
    <dbReference type="NCBI Taxonomy" id="586833"/>
    <lineage>
        <taxon>Eukaryota</taxon>
        <taxon>Metazoa</taxon>
        <taxon>Chordata</taxon>
        <taxon>Craniata</taxon>
        <taxon>Vertebrata</taxon>
        <taxon>Euteleostomi</taxon>
        <taxon>Actinopterygii</taxon>
        <taxon>Neopterygii</taxon>
        <taxon>Teleostei</taxon>
        <taxon>Neoteleostei</taxon>
        <taxon>Acanthomorphata</taxon>
        <taxon>Holocentriformes</taxon>
        <taxon>Holocentridae</taxon>
        <taxon>Myripristis</taxon>
    </lineage>
</organism>
<proteinExistence type="predicted"/>
<evidence type="ECO:0000256" key="1">
    <source>
        <dbReference type="ARBA" id="ARBA00004173"/>
    </source>
</evidence>
<comment type="subcellular location">
    <subcellularLocation>
        <location evidence="1">Mitochondrion</location>
    </subcellularLocation>
</comment>
<dbReference type="CTD" id="11232"/>
<reference evidence="7" key="3">
    <citation type="submission" date="2025-09" db="UniProtKB">
        <authorList>
            <consortium name="Ensembl"/>
        </authorList>
    </citation>
    <scope>IDENTIFICATION</scope>
</reference>
<dbReference type="InterPro" id="IPR042064">
    <property type="entry name" value="POLG2_C"/>
</dbReference>
<keyword evidence="3" id="KW-0809">Transit peptide</keyword>
<dbReference type="OrthoDB" id="57698at2759"/>
<dbReference type="AlphaFoldDB" id="A0A668A288"/>
<dbReference type="GO" id="GO:0005739">
    <property type="term" value="C:mitochondrion"/>
    <property type="evidence" value="ECO:0007669"/>
    <property type="project" value="UniProtKB-SubCell"/>
</dbReference>
<feature type="domain" description="Anticodon-binding" evidence="6">
    <location>
        <begin position="356"/>
        <end position="450"/>
    </location>
</feature>
<dbReference type="SUPFAM" id="SSF55681">
    <property type="entry name" value="Class II aaRS and biotin synthetases"/>
    <property type="match status" value="1"/>
</dbReference>
<dbReference type="PANTHER" id="PTHR10745:SF8">
    <property type="entry name" value="DNA POLYMERASE SUBUNIT GAMMA-2, MITOCHONDRIAL"/>
    <property type="match status" value="1"/>
</dbReference>
<evidence type="ECO:0000313" key="7">
    <source>
        <dbReference type="Ensembl" id="ENSMMDP00005047387.1"/>
    </source>
</evidence>
<dbReference type="InterPro" id="IPR036621">
    <property type="entry name" value="Anticodon-bd_dom_sf"/>
</dbReference>
<dbReference type="InterPro" id="IPR045864">
    <property type="entry name" value="aa-tRNA-synth_II/BPL/LPL"/>
</dbReference>
<dbReference type="Gene3D" id="3.30.930.10">
    <property type="entry name" value="Bira Bifunctional Protein, Domain 2"/>
    <property type="match status" value="1"/>
</dbReference>
<dbReference type="InParanoid" id="A0A668A288"/>
<dbReference type="InterPro" id="IPR004154">
    <property type="entry name" value="Anticodon-bd"/>
</dbReference>
<name>A0A668A288_9TELE</name>
<evidence type="ECO:0000313" key="8">
    <source>
        <dbReference type="Proteomes" id="UP000472263"/>
    </source>
</evidence>
<sequence>MLTYCVRRLLTRQESSHTSLFSVSQALQVIRGRCSDTHEDFDQVSTLLNLCTDRHYISPDQSHRDSFQRGLSCSYAPLGLELRKNLLDQWWHSVTRSRAQVFGISTLSCSQERAVGGDRELKVVDTESLNQVLDLKELSRAQLSQEAQRLLRRMASLRTNIFQGALEQYVPSLDLVKKKLPFGLAETGLCFQPSDGSGCPAEVTQTSLVWFCSPRTSGQWLDHWAQQRLQWWRKFALGTSDFSSSDIPEDELGAGVSRGVRILYSFPWGAEPLETLCNRGDAELLQAHKGVRTKLLCRDGRKSVVPHVVSVTGNMDRGVMAYLCNSLQQLKRVEDSKHVLKQRKVLKLHPVLAPVKVAVIMVRGATVEIRQVCEGLLQEFLEARISAWPGYLETMSTSVEQLYARYDEMGVLFVVVVSENTLESGLLQVRSRDTTIKETMHISEVKNFLARYISAADNI</sequence>
<gene>
    <name evidence="7" type="primary">POLG2</name>
    <name evidence="7" type="synonym">polg2</name>
</gene>
<dbReference type="Proteomes" id="UP000472263">
    <property type="component" value="Chromosome 1"/>
</dbReference>
<dbReference type="InterPro" id="IPR027031">
    <property type="entry name" value="Gly-tRNA_synthase/POLG2"/>
</dbReference>
<dbReference type="GeneTree" id="ENSGT00940000153759"/>
<keyword evidence="8" id="KW-1185">Reference proteome</keyword>
<evidence type="ECO:0000259" key="6">
    <source>
        <dbReference type="Pfam" id="PF03129"/>
    </source>
</evidence>
<dbReference type="CDD" id="cd02426">
    <property type="entry name" value="Pol_gamma_b_Cterm"/>
    <property type="match status" value="1"/>
</dbReference>
<reference evidence="7" key="2">
    <citation type="submission" date="2025-08" db="UniProtKB">
        <authorList>
            <consortium name="Ensembl"/>
        </authorList>
    </citation>
    <scope>IDENTIFICATION</scope>
</reference>
<dbReference type="Gene3D" id="3.40.50.800">
    <property type="entry name" value="Anticodon-binding domain"/>
    <property type="match status" value="1"/>
</dbReference>
<keyword evidence="5" id="KW-0175">Coiled coil</keyword>
<keyword evidence="2" id="KW-0235">DNA replication</keyword>
<dbReference type="GeneID" id="115368284"/>
<dbReference type="GO" id="GO:0006264">
    <property type="term" value="P:mitochondrial DNA replication"/>
    <property type="evidence" value="ECO:0007669"/>
    <property type="project" value="TreeGrafter"/>
</dbReference>
<accession>A0A668A288</accession>
<dbReference type="Ensembl" id="ENSMMDT00005048330.1">
    <property type="protein sequence ID" value="ENSMMDP00005047387.1"/>
    <property type="gene ID" value="ENSMMDG00005021613.1"/>
</dbReference>
<dbReference type="FunCoup" id="A0A668A288">
    <property type="interactions" value="1456"/>
</dbReference>
<dbReference type="RefSeq" id="XP_029920204.1">
    <property type="nucleotide sequence ID" value="XM_030064344.1"/>
</dbReference>
<dbReference type="PANTHER" id="PTHR10745">
    <property type="entry name" value="GLYCYL-TRNA SYNTHETASE/DNA POLYMERASE SUBUNIT GAMMA-2"/>
    <property type="match status" value="1"/>
</dbReference>